<dbReference type="GO" id="GO:0000981">
    <property type="term" value="F:DNA-binding transcription factor activity, RNA polymerase II-specific"/>
    <property type="evidence" value="ECO:0007669"/>
    <property type="project" value="InterPro"/>
</dbReference>
<reference evidence="7 8" key="1">
    <citation type="submission" date="2015-05" db="EMBL/GenBank/DDBJ databases">
        <title>Distinctive expansion of gene families associated with plant cell wall degradation and secondary metabolism in the genomes of grapevine trunk pathogens.</title>
        <authorList>
            <person name="Lawrence D.P."/>
            <person name="Travadon R."/>
            <person name="Rolshausen P.E."/>
            <person name="Baumgartner K."/>
        </authorList>
    </citation>
    <scope>NUCLEOTIDE SEQUENCE [LARGE SCALE GENOMIC DNA]</scope>
    <source>
        <strain evidence="7">UCRPC4</strain>
    </source>
</reference>
<feature type="compositionally biased region" description="Polar residues" evidence="5">
    <location>
        <begin position="144"/>
        <end position="155"/>
    </location>
</feature>
<evidence type="ECO:0000256" key="4">
    <source>
        <dbReference type="ARBA" id="ARBA00023242"/>
    </source>
</evidence>
<evidence type="ECO:0000256" key="5">
    <source>
        <dbReference type="SAM" id="MobiDB-lite"/>
    </source>
</evidence>
<reference evidence="7 8" key="2">
    <citation type="submission" date="2015-05" db="EMBL/GenBank/DDBJ databases">
        <authorList>
            <person name="Morales-Cruz A."/>
            <person name="Amrine K.C."/>
            <person name="Cantu D."/>
        </authorList>
    </citation>
    <scope>NUCLEOTIDE SEQUENCE [LARGE SCALE GENOMIC DNA]</scope>
    <source>
        <strain evidence="7">UCRPC4</strain>
    </source>
</reference>
<evidence type="ECO:0000259" key="6">
    <source>
        <dbReference type="PROSITE" id="PS50048"/>
    </source>
</evidence>
<feature type="region of interest" description="Disordered" evidence="5">
    <location>
        <begin position="136"/>
        <end position="161"/>
    </location>
</feature>
<dbReference type="OrthoDB" id="4356994at2759"/>
<proteinExistence type="predicted"/>
<comment type="caution">
    <text evidence="7">The sequence shown here is derived from an EMBL/GenBank/DDBJ whole genome shotgun (WGS) entry which is preliminary data.</text>
</comment>
<feature type="domain" description="Zn(2)-C6 fungal-type" evidence="6">
    <location>
        <begin position="13"/>
        <end position="43"/>
    </location>
</feature>
<keyword evidence="4" id="KW-0539">Nucleus</keyword>
<dbReference type="SUPFAM" id="SSF57701">
    <property type="entry name" value="Zn2/Cys6 DNA-binding domain"/>
    <property type="match status" value="1"/>
</dbReference>
<dbReference type="PANTHER" id="PTHR47256:SF1">
    <property type="entry name" value="ZN(II)2CYS6 TRANSCRIPTION FACTOR (EUROFUNG)"/>
    <property type="match status" value="1"/>
</dbReference>
<dbReference type="PROSITE" id="PS00463">
    <property type="entry name" value="ZN2_CY6_FUNGAL_1"/>
    <property type="match status" value="1"/>
</dbReference>
<dbReference type="Gene3D" id="4.10.240.10">
    <property type="entry name" value="Zn(2)-C6 fungal-type DNA-binding domain"/>
    <property type="match status" value="1"/>
</dbReference>
<dbReference type="PROSITE" id="PS50048">
    <property type="entry name" value="ZN2_CY6_FUNGAL_2"/>
    <property type="match status" value="1"/>
</dbReference>
<dbReference type="GO" id="GO:0008270">
    <property type="term" value="F:zinc ion binding"/>
    <property type="evidence" value="ECO:0007669"/>
    <property type="project" value="InterPro"/>
</dbReference>
<keyword evidence="1" id="KW-0805">Transcription regulation</keyword>
<dbReference type="SMART" id="SM00066">
    <property type="entry name" value="GAL4"/>
    <property type="match status" value="1"/>
</dbReference>
<dbReference type="GO" id="GO:0003677">
    <property type="term" value="F:DNA binding"/>
    <property type="evidence" value="ECO:0007669"/>
    <property type="project" value="UniProtKB-KW"/>
</dbReference>
<evidence type="ECO:0000256" key="3">
    <source>
        <dbReference type="ARBA" id="ARBA00023163"/>
    </source>
</evidence>
<protein>
    <submittedName>
        <fullName evidence="7">Putative bzip transcription factor</fullName>
    </submittedName>
</protein>
<organism evidence="7 8">
    <name type="scientific">Phaeomoniella chlamydospora</name>
    <name type="common">Phaeoacremonium chlamydosporum</name>
    <dbReference type="NCBI Taxonomy" id="158046"/>
    <lineage>
        <taxon>Eukaryota</taxon>
        <taxon>Fungi</taxon>
        <taxon>Dikarya</taxon>
        <taxon>Ascomycota</taxon>
        <taxon>Pezizomycotina</taxon>
        <taxon>Eurotiomycetes</taxon>
        <taxon>Chaetothyriomycetidae</taxon>
        <taxon>Phaeomoniellales</taxon>
        <taxon>Phaeomoniellaceae</taxon>
        <taxon>Phaeomoniella</taxon>
    </lineage>
</organism>
<feature type="region of interest" description="Disordered" evidence="5">
    <location>
        <begin position="221"/>
        <end position="241"/>
    </location>
</feature>
<keyword evidence="8" id="KW-1185">Reference proteome</keyword>
<dbReference type="Proteomes" id="UP000053317">
    <property type="component" value="Unassembled WGS sequence"/>
</dbReference>
<evidence type="ECO:0000256" key="2">
    <source>
        <dbReference type="ARBA" id="ARBA00023125"/>
    </source>
</evidence>
<dbReference type="InterPro" id="IPR021833">
    <property type="entry name" value="DUF3425"/>
</dbReference>
<accession>A0A0G2EQA1</accession>
<dbReference type="PANTHER" id="PTHR47256">
    <property type="entry name" value="ZN(II)2CYS6 TRANSCRIPTION FACTOR (EUROFUNG)-RELATED"/>
    <property type="match status" value="1"/>
</dbReference>
<evidence type="ECO:0000256" key="1">
    <source>
        <dbReference type="ARBA" id="ARBA00023015"/>
    </source>
</evidence>
<dbReference type="CDD" id="cd00067">
    <property type="entry name" value="GAL4"/>
    <property type="match status" value="1"/>
</dbReference>
<dbReference type="InterPro" id="IPR036864">
    <property type="entry name" value="Zn2-C6_fun-type_DNA-bd_sf"/>
</dbReference>
<dbReference type="InterPro" id="IPR053187">
    <property type="entry name" value="Notoamide_regulator"/>
</dbReference>
<evidence type="ECO:0000313" key="7">
    <source>
        <dbReference type="EMBL" id="KKY24454.1"/>
    </source>
</evidence>
<keyword evidence="2" id="KW-0238">DNA-binding</keyword>
<gene>
    <name evidence="7" type="ORF">UCRPC4_g02412</name>
</gene>
<dbReference type="Pfam" id="PF11905">
    <property type="entry name" value="DUF3425"/>
    <property type="match status" value="1"/>
</dbReference>
<evidence type="ECO:0000313" key="8">
    <source>
        <dbReference type="Proteomes" id="UP000053317"/>
    </source>
</evidence>
<feature type="region of interest" description="Disordered" evidence="5">
    <location>
        <begin position="300"/>
        <end position="321"/>
    </location>
</feature>
<dbReference type="InterPro" id="IPR001138">
    <property type="entry name" value="Zn2Cys6_DnaBD"/>
</dbReference>
<name>A0A0G2EQA1_PHACM</name>
<dbReference type="EMBL" id="LCWF01000059">
    <property type="protein sequence ID" value="KKY24454.1"/>
    <property type="molecule type" value="Genomic_DNA"/>
</dbReference>
<dbReference type="AlphaFoldDB" id="A0A0G2EQA1"/>
<dbReference type="Pfam" id="PF00172">
    <property type="entry name" value="Zn_clus"/>
    <property type="match status" value="1"/>
</dbReference>
<sequence>MSSSTAKVRISLACVACKKRKAKCSGGPPPCQSCKASDTVCIIDESLDGRRKAAAKRTFDELTYHKTFIEGLLLFIRTFDHDSLEQLVDLIKTDVPLPEIGALIDESLRLARKGAQAEESLRMLHLDSTTSRSIRRRIEKSRTQGSAAATPSSESGPKENHFEDQAQRLIDQETILFFLKTTYFDEMDDLMRHLNSSTHGNLYDGLSQYFSDPERYAHADEALSADSGPKPRRSTSLVSSGGTEFSKARTLSLPNLFQYQQYLQGLFSEYAPTDLQTEAIIDSKGRREWHPALKLRFSTSSVESDSTSGGGPAGTVDQTPAIGYISTTNSDLDLTDGIKDEGPADAQAFLRHHKQNPDRLRLRMDNDPRSGEDFELSPTFSRTMLTGQPPHPDALSTNLGGVYMEQKMLNLNVPLYQLLPLTGIDDSPLARSYTSYRDEARSMIANGVPICDVFGADRTEVNLLFRPRNGTDQHSVHNWASELCAAFRRDFEMPWTLACVMMLSRFMRWLLLPTEESYNRIPRMMRPTQNQRFIPHNPVADLIAIPAIRDALCIRFRDCVTPLINNAHFLWPHSLEDAVEHDPVLNTYYLTEAFEQYVHNPDNFSIGRRLIEAFPEISGRADINFVD</sequence>
<keyword evidence="3" id="KW-0804">Transcription</keyword>